<dbReference type="EMBL" id="BAABKX010000013">
    <property type="protein sequence ID" value="GAA5054093.1"/>
    <property type="molecule type" value="Genomic_DNA"/>
</dbReference>
<keyword evidence="2" id="KW-1185">Reference proteome</keyword>
<reference evidence="1 2" key="1">
    <citation type="journal article" date="2019" name="Int. J. Syst. Evol. Microbiol.">
        <title>The Global Catalogue of Microorganisms (GCM) 10K type strain sequencing project: providing services to taxonomists for standard genome sequencing and annotation.</title>
        <authorList>
            <consortium name="The Broad Institute Genomics Platform"/>
            <consortium name="The Broad Institute Genome Sequencing Center for Infectious Disease"/>
            <person name="Wu L."/>
            <person name="Ma J."/>
        </authorList>
    </citation>
    <scope>NUCLEOTIDE SEQUENCE [LARGE SCALE GENOMIC DNA]</scope>
    <source>
        <strain evidence="1 2">JCM 17504</strain>
    </source>
</reference>
<organism evidence="1 2">
    <name type="scientific">Haladaptatus pallidirubidus</name>
    <dbReference type="NCBI Taxonomy" id="1008152"/>
    <lineage>
        <taxon>Archaea</taxon>
        <taxon>Methanobacteriati</taxon>
        <taxon>Methanobacteriota</taxon>
        <taxon>Stenosarchaea group</taxon>
        <taxon>Halobacteria</taxon>
        <taxon>Halobacteriales</taxon>
        <taxon>Haladaptataceae</taxon>
        <taxon>Haladaptatus</taxon>
    </lineage>
</organism>
<name>A0AAV3UJT2_9EURY</name>
<protein>
    <submittedName>
        <fullName evidence="1">Uncharacterized protein</fullName>
    </submittedName>
</protein>
<dbReference type="Proteomes" id="UP001501729">
    <property type="component" value="Unassembled WGS sequence"/>
</dbReference>
<gene>
    <name evidence="1" type="ORF">GCM10025751_32170</name>
</gene>
<accession>A0AAV3UJT2</accession>
<comment type="caution">
    <text evidence="1">The sequence shown here is derived from an EMBL/GenBank/DDBJ whole genome shotgun (WGS) entry which is preliminary data.</text>
</comment>
<evidence type="ECO:0000313" key="2">
    <source>
        <dbReference type="Proteomes" id="UP001501729"/>
    </source>
</evidence>
<proteinExistence type="predicted"/>
<dbReference type="AlphaFoldDB" id="A0AAV3UJT2"/>
<evidence type="ECO:0000313" key="1">
    <source>
        <dbReference type="EMBL" id="GAA5054093.1"/>
    </source>
</evidence>
<sequence length="132" mass="14794">MFKGIVNACLVTYYNQNADDREYVISAKDLTTVGPVEFLQDLAVAATIGADHIERNGHHYFQGLRAFPEEVQQKILSAHPDLYRCHDGDFVTLQIEDGTLDLDTIINAPFGVAPLLDICQFTPLIEWVSITR</sequence>